<dbReference type="GO" id="GO:0007165">
    <property type="term" value="P:signal transduction"/>
    <property type="evidence" value="ECO:0007669"/>
    <property type="project" value="UniProtKB-KW"/>
</dbReference>
<dbReference type="InterPro" id="IPR003660">
    <property type="entry name" value="HAMP_dom"/>
</dbReference>
<evidence type="ECO:0000256" key="5">
    <source>
        <dbReference type="SAM" id="Coils"/>
    </source>
</evidence>
<dbReference type="GO" id="GO:0016020">
    <property type="term" value="C:membrane"/>
    <property type="evidence" value="ECO:0007669"/>
    <property type="project" value="UniProtKB-SubCell"/>
</dbReference>
<dbReference type="RefSeq" id="WP_074841967.1">
    <property type="nucleotide sequence ID" value="NZ_CP047056.1"/>
</dbReference>
<keyword evidence="10" id="KW-1185">Reference proteome</keyword>
<dbReference type="PANTHER" id="PTHR32089:SF112">
    <property type="entry name" value="LYSOZYME-LIKE PROTEIN-RELATED"/>
    <property type="match status" value="1"/>
</dbReference>
<accession>A0A662ZDI2</accession>
<gene>
    <name evidence="9" type="ORF">SAMN04487865_11302</name>
</gene>
<dbReference type="OrthoDB" id="8724845at2"/>
<sequence length="528" mass="57659">MTIKAKLRLSYFLMIVVSLMLSWSALSSMLKSHDVASYVHTTLVDRYSRTRRTGDLISQIEAQMEKISLGADSRPIVPVIDDLSKQLQLAVDEMQESRYPTEVGAVKQSTKLYLESLNKRVFPALEALDETQAMTYHSVEMIPHYIVIQNNIVKINGYQIEGVTEQSEAMNDTSGIVTVGVVTVVQLIIALFIMFYMPSVIIGNIRNVIRISKVMADGKLNIAIDTARKDEFKALLQSLETMRVSWSKGVEKIQSVSSNIHRQMVEITSSSKVMTDTAQENQSQALTVAAASDEMVSTTSDIAKNCENASVTAEISAQSTTEGISRVNQTIAMLNSQVEKSKQDAAMVEALAQTAQKIGSIVMTIEDIASQTNLLALNAAIEAARAGEAGKGFAVVADEVRALALRTSQSTQEITRIVSQVQLDSNAANDAIQQSVNVLDGISSETSKLTEILNEVTHKVDEVNSQITQIATAAEEQTTATAEISSNMKGITDGSQHLAIQLNDVQNNIRQTEDEIEGLLQVVHQFEI</sequence>
<evidence type="ECO:0000313" key="10">
    <source>
        <dbReference type="Proteomes" id="UP000243374"/>
    </source>
</evidence>
<keyword evidence="2 4" id="KW-0807">Transducer</keyword>
<reference evidence="9 10" key="1">
    <citation type="submission" date="2016-10" db="EMBL/GenBank/DDBJ databases">
        <authorList>
            <person name="Varghese N."/>
            <person name="Submissions S."/>
        </authorList>
    </citation>
    <scope>NUCLEOTIDE SEQUENCE [LARGE SCALE GENOMIC DNA]</scope>
    <source>
        <strain evidence="9 10">22B</strain>
    </source>
</reference>
<dbReference type="AlphaFoldDB" id="A0A662ZDI2"/>
<evidence type="ECO:0000256" key="3">
    <source>
        <dbReference type="ARBA" id="ARBA00029447"/>
    </source>
</evidence>
<evidence type="ECO:0000256" key="4">
    <source>
        <dbReference type="PROSITE-ProRule" id="PRU00284"/>
    </source>
</evidence>
<evidence type="ECO:0000256" key="6">
    <source>
        <dbReference type="SAM" id="Phobius"/>
    </source>
</evidence>
<evidence type="ECO:0000313" key="9">
    <source>
        <dbReference type="EMBL" id="SFK59492.1"/>
    </source>
</evidence>
<keyword evidence="6" id="KW-0472">Membrane</keyword>
<dbReference type="Pfam" id="PF00015">
    <property type="entry name" value="MCPsignal"/>
    <property type="match status" value="1"/>
</dbReference>
<dbReference type="FunFam" id="1.10.287.950:FF:000001">
    <property type="entry name" value="Methyl-accepting chemotaxis sensory transducer"/>
    <property type="match status" value="1"/>
</dbReference>
<keyword evidence="6" id="KW-0812">Transmembrane</keyword>
<feature type="domain" description="HAMP" evidence="8">
    <location>
        <begin position="199"/>
        <end position="251"/>
    </location>
</feature>
<proteinExistence type="inferred from homology"/>
<name>A0A662ZDI2_9GAMM</name>
<protein>
    <submittedName>
        <fullName evidence="9">Methyl-accepting chemotaxis protein</fullName>
    </submittedName>
</protein>
<dbReference type="GO" id="GO:0006935">
    <property type="term" value="P:chemotaxis"/>
    <property type="evidence" value="ECO:0007669"/>
    <property type="project" value="UniProtKB-ARBA"/>
</dbReference>
<organism evidence="9 10">
    <name type="scientific">Succinivibrio dextrinosolvens</name>
    <dbReference type="NCBI Taxonomy" id="83771"/>
    <lineage>
        <taxon>Bacteria</taxon>
        <taxon>Pseudomonadati</taxon>
        <taxon>Pseudomonadota</taxon>
        <taxon>Gammaproteobacteria</taxon>
        <taxon>Aeromonadales</taxon>
        <taxon>Succinivibrionaceae</taxon>
        <taxon>Succinivibrio</taxon>
    </lineage>
</organism>
<evidence type="ECO:0000259" key="8">
    <source>
        <dbReference type="PROSITE" id="PS50885"/>
    </source>
</evidence>
<dbReference type="Proteomes" id="UP000243374">
    <property type="component" value="Unassembled WGS sequence"/>
</dbReference>
<dbReference type="CDD" id="cd11386">
    <property type="entry name" value="MCP_signal"/>
    <property type="match status" value="1"/>
</dbReference>
<dbReference type="PANTHER" id="PTHR32089">
    <property type="entry name" value="METHYL-ACCEPTING CHEMOTAXIS PROTEIN MCPB"/>
    <property type="match status" value="1"/>
</dbReference>
<feature type="domain" description="Methyl-accepting transducer" evidence="7">
    <location>
        <begin position="256"/>
        <end position="492"/>
    </location>
</feature>
<feature type="transmembrane region" description="Helical" evidence="6">
    <location>
        <begin position="176"/>
        <end position="197"/>
    </location>
</feature>
<evidence type="ECO:0000256" key="1">
    <source>
        <dbReference type="ARBA" id="ARBA00004370"/>
    </source>
</evidence>
<evidence type="ECO:0000259" key="7">
    <source>
        <dbReference type="PROSITE" id="PS50111"/>
    </source>
</evidence>
<dbReference type="InterPro" id="IPR004089">
    <property type="entry name" value="MCPsignal_dom"/>
</dbReference>
<dbReference type="Gene3D" id="1.10.287.950">
    <property type="entry name" value="Methyl-accepting chemotaxis protein"/>
    <property type="match status" value="1"/>
</dbReference>
<keyword evidence="6" id="KW-1133">Transmembrane helix</keyword>
<dbReference type="PROSITE" id="PS50111">
    <property type="entry name" value="CHEMOTAXIS_TRANSDUC_2"/>
    <property type="match status" value="1"/>
</dbReference>
<feature type="coiled-coil region" evidence="5">
    <location>
        <begin position="495"/>
        <end position="522"/>
    </location>
</feature>
<dbReference type="PROSITE" id="PS50885">
    <property type="entry name" value="HAMP"/>
    <property type="match status" value="1"/>
</dbReference>
<evidence type="ECO:0000256" key="2">
    <source>
        <dbReference type="ARBA" id="ARBA00023224"/>
    </source>
</evidence>
<dbReference type="EMBL" id="FOSF01000130">
    <property type="protein sequence ID" value="SFK59492.1"/>
    <property type="molecule type" value="Genomic_DNA"/>
</dbReference>
<comment type="similarity">
    <text evidence="3">Belongs to the methyl-accepting chemotaxis (MCP) protein family.</text>
</comment>
<dbReference type="SUPFAM" id="SSF58104">
    <property type="entry name" value="Methyl-accepting chemotaxis protein (MCP) signaling domain"/>
    <property type="match status" value="1"/>
</dbReference>
<comment type="subcellular location">
    <subcellularLocation>
        <location evidence="1">Membrane</location>
    </subcellularLocation>
</comment>
<keyword evidence="5" id="KW-0175">Coiled coil</keyword>
<dbReference type="SMART" id="SM00283">
    <property type="entry name" value="MA"/>
    <property type="match status" value="1"/>
</dbReference>